<name>X0SV98_9ZZZZ</name>
<proteinExistence type="predicted"/>
<comment type="caution">
    <text evidence="1">The sequence shown here is derived from an EMBL/GenBank/DDBJ whole genome shotgun (WGS) entry which is preliminary data.</text>
</comment>
<organism evidence="1">
    <name type="scientific">marine sediment metagenome</name>
    <dbReference type="NCBI Taxonomy" id="412755"/>
    <lineage>
        <taxon>unclassified sequences</taxon>
        <taxon>metagenomes</taxon>
        <taxon>ecological metagenomes</taxon>
    </lineage>
</organism>
<protein>
    <submittedName>
        <fullName evidence="1">Uncharacterized protein</fullName>
    </submittedName>
</protein>
<evidence type="ECO:0000313" key="1">
    <source>
        <dbReference type="EMBL" id="GAF85103.1"/>
    </source>
</evidence>
<accession>X0SV98</accession>
<gene>
    <name evidence="1" type="ORF">S01H1_07099</name>
</gene>
<dbReference type="EMBL" id="BARS01003662">
    <property type="protein sequence ID" value="GAF85103.1"/>
    <property type="molecule type" value="Genomic_DNA"/>
</dbReference>
<dbReference type="AlphaFoldDB" id="X0SV98"/>
<reference evidence="1" key="1">
    <citation type="journal article" date="2014" name="Front. Microbiol.">
        <title>High frequency of phylogenetically diverse reductive dehalogenase-homologous genes in deep subseafloor sedimentary metagenomes.</title>
        <authorList>
            <person name="Kawai M."/>
            <person name="Futagami T."/>
            <person name="Toyoda A."/>
            <person name="Takaki Y."/>
            <person name="Nishi S."/>
            <person name="Hori S."/>
            <person name="Arai W."/>
            <person name="Tsubouchi T."/>
            <person name="Morono Y."/>
            <person name="Uchiyama I."/>
            <person name="Ito T."/>
            <person name="Fujiyama A."/>
            <person name="Inagaki F."/>
            <person name="Takami H."/>
        </authorList>
    </citation>
    <scope>NUCLEOTIDE SEQUENCE</scope>
    <source>
        <strain evidence="1">Expedition CK06-06</strain>
    </source>
</reference>
<feature type="non-terminal residue" evidence="1">
    <location>
        <position position="185"/>
    </location>
</feature>
<sequence>MNTIQINKNDLIKAIEESCNKFGDSFLGLYVDVDGDIECTDLQRSGDSTLILGFGGMGEYTDLNGLYSDDEGYDAKGTAEYIVENQELEFSGTILEDDGSETDYEFNVYDQSEMTVECVEMSDFGVEDDTTISVLVRDSNNNSEKFHVQTVDNEYRGDLGCWITTDTSYDDIDTDDYPQFDIDLV</sequence>